<dbReference type="Gene3D" id="3.90.550.10">
    <property type="entry name" value="Spore Coat Polysaccharide Biosynthesis Protein SpsA, Chain A"/>
    <property type="match status" value="1"/>
</dbReference>
<dbReference type="InterPro" id="IPR029044">
    <property type="entry name" value="Nucleotide-diphossugar_trans"/>
</dbReference>
<dbReference type="SUPFAM" id="SSF53448">
    <property type="entry name" value="Nucleotide-diphospho-sugar transferases"/>
    <property type="match status" value="1"/>
</dbReference>
<organism evidence="3">
    <name type="scientific">termite gut metagenome</name>
    <dbReference type="NCBI Taxonomy" id="433724"/>
    <lineage>
        <taxon>unclassified sequences</taxon>
        <taxon>metagenomes</taxon>
        <taxon>organismal metagenomes</taxon>
    </lineage>
</organism>
<dbReference type="EMBL" id="SNRY01006081">
    <property type="protein sequence ID" value="KAA6313394.1"/>
    <property type="molecule type" value="Genomic_DNA"/>
</dbReference>
<dbReference type="CDD" id="cd02525">
    <property type="entry name" value="Succinoglycan_BP_ExoA"/>
    <property type="match status" value="1"/>
</dbReference>
<keyword evidence="3" id="KW-0328">Glycosyltransferase</keyword>
<sequence length="340" mass="38960">MNQYFVSIICPIYNEEKYIVQCIESILAQKYPLGEMELLFIDGRSTDNTRDIISDYQSKYSLIKLLDNPNKIVPHALNIGIREAQGNVIIRVDGHCVYPHNYISTLVKYLFELHADNVGAVWNTLPANDSAKCRSIAIASSHRFGVGNSKYKIGAKEIIETDTVPFGCYRRDIFEQIGFFDEKLIRNQDDEFNGRIIKHGGKIFLIPSLIIEYYARDTLKKINKMYYQYGLFKPLANKKLGKPATIRQFVPALFLSSLLLGAMLSFFSPGLMIIYLSIIAAYLIAGIAIGIQKAKQQKDYKLMYHLPFTFFVIHISYGWGYWVGIYKVICKQNIIVKDNR</sequence>
<protein>
    <submittedName>
        <fullName evidence="3">Putative glycosyltransferase EpsJ</fullName>
        <ecNumber evidence="3">2.4.-.-</ecNumber>
    </submittedName>
</protein>
<feature type="domain" description="Glycosyltransferase 2-like" evidence="2">
    <location>
        <begin position="7"/>
        <end position="177"/>
    </location>
</feature>
<comment type="caution">
    <text evidence="3">The sequence shown here is derived from an EMBL/GenBank/DDBJ whole genome shotgun (WGS) entry which is preliminary data.</text>
</comment>
<keyword evidence="1" id="KW-0812">Transmembrane</keyword>
<proteinExistence type="predicted"/>
<evidence type="ECO:0000313" key="3">
    <source>
        <dbReference type="EMBL" id="KAA6313394.1"/>
    </source>
</evidence>
<dbReference type="Pfam" id="PF00535">
    <property type="entry name" value="Glycos_transf_2"/>
    <property type="match status" value="1"/>
</dbReference>
<keyword evidence="3" id="KW-0808">Transferase</keyword>
<keyword evidence="1" id="KW-1133">Transmembrane helix</keyword>
<evidence type="ECO:0000259" key="2">
    <source>
        <dbReference type="Pfam" id="PF00535"/>
    </source>
</evidence>
<dbReference type="PANTHER" id="PTHR22916:SF71">
    <property type="entry name" value="GLYCOSYL TRANSFERASE"/>
    <property type="match status" value="1"/>
</dbReference>
<evidence type="ECO:0000256" key="1">
    <source>
        <dbReference type="SAM" id="Phobius"/>
    </source>
</evidence>
<dbReference type="InterPro" id="IPR001173">
    <property type="entry name" value="Glyco_trans_2-like"/>
</dbReference>
<dbReference type="AlphaFoldDB" id="A0A5J4PXN8"/>
<reference evidence="3" key="1">
    <citation type="submission" date="2019-03" db="EMBL/GenBank/DDBJ databases">
        <title>Single cell metagenomics reveals metabolic interactions within the superorganism composed of flagellate Streblomastix strix and complex community of Bacteroidetes bacteria on its surface.</title>
        <authorList>
            <person name="Treitli S.C."/>
            <person name="Kolisko M."/>
            <person name="Husnik F."/>
            <person name="Keeling P."/>
            <person name="Hampl V."/>
        </authorList>
    </citation>
    <scope>NUCLEOTIDE SEQUENCE</scope>
    <source>
        <strain evidence="3">STM</strain>
    </source>
</reference>
<feature type="transmembrane region" description="Helical" evidence="1">
    <location>
        <begin position="303"/>
        <end position="322"/>
    </location>
</feature>
<dbReference type="EC" id="2.4.-.-" evidence="3"/>
<dbReference type="GO" id="GO:0016757">
    <property type="term" value="F:glycosyltransferase activity"/>
    <property type="evidence" value="ECO:0007669"/>
    <property type="project" value="UniProtKB-KW"/>
</dbReference>
<dbReference type="PANTHER" id="PTHR22916">
    <property type="entry name" value="GLYCOSYLTRANSFERASE"/>
    <property type="match status" value="1"/>
</dbReference>
<feature type="transmembrane region" description="Helical" evidence="1">
    <location>
        <begin position="273"/>
        <end position="291"/>
    </location>
</feature>
<name>A0A5J4PXN8_9ZZZZ</name>
<accession>A0A5J4PXN8</accession>
<keyword evidence="1" id="KW-0472">Membrane</keyword>
<gene>
    <name evidence="3" type="ORF">EZS27_035826</name>
</gene>